<dbReference type="Pfam" id="PF26086">
    <property type="entry name" value="Niban2"/>
    <property type="match status" value="1"/>
</dbReference>
<evidence type="ECO:0000256" key="1">
    <source>
        <dbReference type="ARBA" id="ARBA00010251"/>
    </source>
</evidence>
<dbReference type="InterPro" id="IPR011993">
    <property type="entry name" value="PH-like_dom_sf"/>
</dbReference>
<feature type="compositionally biased region" description="Acidic residues" evidence="2">
    <location>
        <begin position="843"/>
        <end position="859"/>
    </location>
</feature>
<feature type="compositionally biased region" description="Acidic residues" evidence="2">
    <location>
        <begin position="682"/>
        <end position="700"/>
    </location>
</feature>
<sequence length="859" mass="96235">MGDTLSTQLLDEGTRRLVSERTQRCLEKLGRLYKQQYAVALFNSVRSQMDERSEPQPQLVPRKTPLKLQASWEGYVFQYLPSKKKWKEQYFVVQTDYQVAYYETKQAYKDGAEPSGVLWCAGFQVLPSLQKYQSLVAVSPNAEPKGKVSGSPLLHCPTPYAIYLLHPYREHVYLCTQTAERHSECHAALKDSIRHVNAAGVSEKVEVLALRESVRLYRQEGGEFGTWAMCTGTEVEILSNLVMEDVLPVVQTNLKSKLRGKPSDQLKAWIQVKDSIYGQVRSQVKPSYQALVKECAEGRPRVEGLVRSDLNEILACKERLQRKIRAWVAPSAEPFWRSQVQQDLPTLLESLADPVGEGFSQLHVLFVSKTAEIIAEVKNGANNDQIGKLMSKLKVLPYNVVAMQPSYKNVEGLRDHKERLRQTFNFTTLDTLIDHAQRLMQQLLDSAVHTFEQLTHHNMSKASGNALTSLLQKAQDRVLKKYDYDSSTVRKKFFQEALLQITFPCVLKKLAPTCKQGLGKFEEDIYTEYARVLFLRNIYEEALLQIVAPDIAKVIRAATNQNKHKLFRDSVMIPADSEPNLLARLANEQTPWKAARFSAFNPQARSSDDLDREPGEIAIEEEEEEESPENRSPVAASNSPSVTPKKEAVSASAGEFESEREKHRKVEIPQVVLHKAPSLEQEGFDVSEDSVFDSDLEDGFGESPAVARRAASPKHQSPGKGAGTDAPTQTMTLLDQADPKWHRNSDGDVSEILDALTVVRLPVEEFSDVGAPTVMPGGSRKKLSSSSYRGSTEDAHTEVEVEYRSLQDNVDGKGGDARGRDEQQENGNVCNGFANASPALEKNDDDDDDEEEEANDSVF</sequence>
<feature type="domain" description="Niban 1/2/3" evidence="3">
    <location>
        <begin position="337"/>
        <end position="504"/>
    </location>
</feature>
<dbReference type="SUPFAM" id="SSF50729">
    <property type="entry name" value="PH domain-like"/>
    <property type="match status" value="1"/>
</dbReference>
<evidence type="ECO:0000313" key="5">
    <source>
        <dbReference type="RefSeq" id="XP_032814863.1"/>
    </source>
</evidence>
<dbReference type="Proteomes" id="UP001318040">
    <property type="component" value="Chromosome 22"/>
</dbReference>
<dbReference type="InterPro" id="IPR026088">
    <property type="entry name" value="Niban-like"/>
</dbReference>
<dbReference type="RefSeq" id="XP_032814863.1">
    <property type="nucleotide sequence ID" value="XM_032958972.1"/>
</dbReference>
<name>A0AAJ7TDV7_PETMA</name>
<feature type="compositionally biased region" description="Basic and acidic residues" evidence="2">
    <location>
        <begin position="657"/>
        <end position="667"/>
    </location>
</feature>
<accession>A0AAJ7TDV7</accession>
<feature type="compositionally biased region" description="Basic and acidic residues" evidence="2">
    <location>
        <begin position="791"/>
        <end position="823"/>
    </location>
</feature>
<dbReference type="Pfam" id="PF26089">
    <property type="entry name" value="PH_Niban2"/>
    <property type="match status" value="1"/>
</dbReference>
<comment type="similarity">
    <text evidence="1">Belongs to the Niban family.</text>
</comment>
<reference evidence="5" key="1">
    <citation type="submission" date="2025-08" db="UniProtKB">
        <authorList>
            <consortium name="RefSeq"/>
        </authorList>
    </citation>
    <scope>IDENTIFICATION</scope>
    <source>
        <tissue evidence="5">Sperm</tissue>
    </source>
</reference>
<protein>
    <submittedName>
        <fullName evidence="5">Protein Niban 2-like</fullName>
    </submittedName>
</protein>
<gene>
    <name evidence="5" type="primary">LOC116944969</name>
</gene>
<dbReference type="Gene3D" id="2.30.29.30">
    <property type="entry name" value="Pleckstrin-homology domain (PH domain)/Phosphotyrosine-binding domain (PTB)"/>
    <property type="match status" value="1"/>
</dbReference>
<dbReference type="AlphaFoldDB" id="A0AAJ7TDV7"/>
<feature type="region of interest" description="Disordered" evidence="2">
    <location>
        <begin position="619"/>
        <end position="746"/>
    </location>
</feature>
<feature type="compositionally biased region" description="Basic and acidic residues" evidence="2">
    <location>
        <begin position="737"/>
        <end position="746"/>
    </location>
</feature>
<dbReference type="PANTHER" id="PTHR14392:SF8">
    <property type="entry name" value="PH DOMAIN-CONTAINING PROTEIN DDB_G0267786"/>
    <property type="match status" value="1"/>
</dbReference>
<dbReference type="KEGG" id="pmrn:116944969"/>
<evidence type="ECO:0000313" key="4">
    <source>
        <dbReference type="Proteomes" id="UP001318040"/>
    </source>
</evidence>
<dbReference type="PANTHER" id="PTHR14392">
    <property type="entry name" value="NIBAN FAMILY MEMBER"/>
    <property type="match status" value="1"/>
</dbReference>
<feature type="region of interest" description="Disordered" evidence="2">
    <location>
        <begin position="763"/>
        <end position="859"/>
    </location>
</feature>
<organism evidence="4 5">
    <name type="scientific">Petromyzon marinus</name>
    <name type="common">Sea lamprey</name>
    <dbReference type="NCBI Taxonomy" id="7757"/>
    <lineage>
        <taxon>Eukaryota</taxon>
        <taxon>Metazoa</taxon>
        <taxon>Chordata</taxon>
        <taxon>Craniata</taxon>
        <taxon>Vertebrata</taxon>
        <taxon>Cyclostomata</taxon>
        <taxon>Hyperoartia</taxon>
        <taxon>Petromyzontiformes</taxon>
        <taxon>Petromyzontidae</taxon>
        <taxon>Petromyzon</taxon>
    </lineage>
</organism>
<evidence type="ECO:0000259" key="3">
    <source>
        <dbReference type="Pfam" id="PF26086"/>
    </source>
</evidence>
<keyword evidence="4" id="KW-1185">Reference proteome</keyword>
<evidence type="ECO:0000256" key="2">
    <source>
        <dbReference type="SAM" id="MobiDB-lite"/>
    </source>
</evidence>
<proteinExistence type="inferred from homology"/>
<dbReference type="InterPro" id="IPR059060">
    <property type="entry name" value="Niban_1/2/3_dom"/>
</dbReference>
<dbReference type="CDD" id="cd23949">
    <property type="entry name" value="Niban-like"/>
    <property type="match status" value="1"/>
</dbReference>